<dbReference type="InterPro" id="IPR050770">
    <property type="entry name" value="Intradiol_RC_Dioxygenase"/>
</dbReference>
<keyword evidence="4" id="KW-0732">Signal</keyword>
<dbReference type="SUPFAM" id="SSF49482">
    <property type="entry name" value="Aromatic compound dioxygenase"/>
    <property type="match status" value="1"/>
</dbReference>
<feature type="chain" id="PRO_5002933359" description="Intradiol ring-cleavage dioxygenases domain-containing protein" evidence="4">
    <location>
        <begin position="18"/>
        <end position="209"/>
    </location>
</feature>
<proteinExistence type="inferred from homology"/>
<evidence type="ECO:0000256" key="4">
    <source>
        <dbReference type="SAM" id="SignalP"/>
    </source>
</evidence>
<gene>
    <name evidence="6" type="ORF">BRAFLDRAFT_92414</name>
</gene>
<evidence type="ECO:0000313" key="6">
    <source>
        <dbReference type="EMBL" id="EEN64514.1"/>
    </source>
</evidence>
<dbReference type="GO" id="GO:0008199">
    <property type="term" value="F:ferric iron binding"/>
    <property type="evidence" value="ECO:0007669"/>
    <property type="project" value="InterPro"/>
</dbReference>
<evidence type="ECO:0000256" key="3">
    <source>
        <dbReference type="ARBA" id="ARBA00023002"/>
    </source>
</evidence>
<feature type="domain" description="Intradiol ring-cleavage dioxygenases" evidence="5">
    <location>
        <begin position="42"/>
        <end position="177"/>
    </location>
</feature>
<dbReference type="Pfam" id="PF00775">
    <property type="entry name" value="Dioxygenase_C"/>
    <property type="match status" value="1"/>
</dbReference>
<dbReference type="EMBL" id="GG666487">
    <property type="protein sequence ID" value="EEN64514.1"/>
    <property type="molecule type" value="Genomic_DNA"/>
</dbReference>
<dbReference type="Gene3D" id="2.60.130.10">
    <property type="entry name" value="Aromatic compound dioxygenase"/>
    <property type="match status" value="1"/>
</dbReference>
<feature type="signal peptide" evidence="4">
    <location>
        <begin position="1"/>
        <end position="17"/>
    </location>
</feature>
<sequence>MSAPLFSLLVLVGTACAQFVPGTDTGNGQQDGCSVTPADTLGPYYLPNSPVSRTMCLGTSDDDYMFVKGTVYDVHCHPVHGANVELWQADKTGLYYDDRCRVQFTADQQGKYSFVTTVPGKYLLGYYYRPAHIHYRVTAPGYREIITQLYFSHDDSLGANDPCGSACNSGSAELIMDIRAPTADDLVQIAQLVTFPISKVVEFNPVMSH</sequence>
<keyword evidence="3" id="KW-0560">Oxidoreductase</keyword>
<organism>
    <name type="scientific">Branchiostoma floridae</name>
    <name type="common">Florida lancelet</name>
    <name type="synonym">Amphioxus</name>
    <dbReference type="NCBI Taxonomy" id="7739"/>
    <lineage>
        <taxon>Eukaryota</taxon>
        <taxon>Metazoa</taxon>
        <taxon>Chordata</taxon>
        <taxon>Cephalochordata</taxon>
        <taxon>Leptocardii</taxon>
        <taxon>Amphioxiformes</taxon>
        <taxon>Branchiostomatidae</taxon>
        <taxon>Branchiostoma</taxon>
    </lineage>
</organism>
<name>C3Y6B7_BRAFL</name>
<dbReference type="InParanoid" id="C3Y6B7"/>
<protein>
    <recommendedName>
        <fullName evidence="5">Intradiol ring-cleavage dioxygenases domain-containing protein</fullName>
    </recommendedName>
</protein>
<dbReference type="GO" id="GO:0016702">
    <property type="term" value="F:oxidoreductase activity, acting on single donors with incorporation of molecular oxygen, incorporation of two atoms of oxygen"/>
    <property type="evidence" value="ECO:0007669"/>
    <property type="project" value="InterPro"/>
</dbReference>
<evidence type="ECO:0000259" key="5">
    <source>
        <dbReference type="Pfam" id="PF00775"/>
    </source>
</evidence>
<comment type="similarity">
    <text evidence="1">Belongs to the intradiol ring-cleavage dioxygenase family.</text>
</comment>
<evidence type="ECO:0000256" key="1">
    <source>
        <dbReference type="ARBA" id="ARBA00007825"/>
    </source>
</evidence>
<evidence type="ECO:0000256" key="2">
    <source>
        <dbReference type="ARBA" id="ARBA00022964"/>
    </source>
</evidence>
<dbReference type="InterPro" id="IPR015889">
    <property type="entry name" value="Intradiol_dOase_core"/>
</dbReference>
<dbReference type="InterPro" id="IPR000627">
    <property type="entry name" value="Intradiol_dOase_C"/>
</dbReference>
<keyword evidence="2" id="KW-0223">Dioxygenase</keyword>
<reference evidence="6" key="1">
    <citation type="journal article" date="2008" name="Nature">
        <title>The amphioxus genome and the evolution of the chordate karyotype.</title>
        <authorList>
            <consortium name="US DOE Joint Genome Institute (JGI-PGF)"/>
            <person name="Putnam N.H."/>
            <person name="Butts T."/>
            <person name="Ferrier D.E.K."/>
            <person name="Furlong R.F."/>
            <person name="Hellsten U."/>
            <person name="Kawashima T."/>
            <person name="Robinson-Rechavi M."/>
            <person name="Shoguchi E."/>
            <person name="Terry A."/>
            <person name="Yu J.-K."/>
            <person name="Benito-Gutierrez E.L."/>
            <person name="Dubchak I."/>
            <person name="Garcia-Fernandez J."/>
            <person name="Gibson-Brown J.J."/>
            <person name="Grigoriev I.V."/>
            <person name="Horton A.C."/>
            <person name="de Jong P.J."/>
            <person name="Jurka J."/>
            <person name="Kapitonov V.V."/>
            <person name="Kohara Y."/>
            <person name="Kuroki Y."/>
            <person name="Lindquist E."/>
            <person name="Lucas S."/>
            <person name="Osoegawa K."/>
            <person name="Pennacchio L.A."/>
            <person name="Salamov A.A."/>
            <person name="Satou Y."/>
            <person name="Sauka-Spengler T."/>
            <person name="Schmutz J."/>
            <person name="Shin-I T."/>
            <person name="Toyoda A."/>
            <person name="Bronner-Fraser M."/>
            <person name="Fujiyama A."/>
            <person name="Holland L.Z."/>
            <person name="Holland P.W.H."/>
            <person name="Satoh N."/>
            <person name="Rokhsar D.S."/>
        </authorList>
    </citation>
    <scope>NUCLEOTIDE SEQUENCE [LARGE SCALE GENOMIC DNA]</scope>
    <source>
        <strain evidence="6">S238N-H82</strain>
        <tissue evidence="6">Testes</tissue>
    </source>
</reference>
<dbReference type="PANTHER" id="PTHR33711:SF10">
    <property type="entry name" value="INTRADIOL RING-CLEAVAGE DIOXYGENASES DOMAIN-CONTAINING PROTEIN"/>
    <property type="match status" value="1"/>
</dbReference>
<dbReference type="AlphaFoldDB" id="C3Y6B7"/>
<dbReference type="eggNOG" id="ENOG502QWDJ">
    <property type="taxonomic scope" value="Eukaryota"/>
</dbReference>
<accession>C3Y6B7</accession>
<dbReference type="PANTHER" id="PTHR33711">
    <property type="entry name" value="DIOXYGENASE, PUTATIVE (AFU_ORTHOLOGUE AFUA_2G02910)-RELATED"/>
    <property type="match status" value="1"/>
</dbReference>